<feature type="region of interest" description="Disordered" evidence="1">
    <location>
        <begin position="1"/>
        <end position="46"/>
    </location>
</feature>
<organism evidence="2 3">
    <name type="scientific">Nyssa sinensis</name>
    <dbReference type="NCBI Taxonomy" id="561372"/>
    <lineage>
        <taxon>Eukaryota</taxon>
        <taxon>Viridiplantae</taxon>
        <taxon>Streptophyta</taxon>
        <taxon>Embryophyta</taxon>
        <taxon>Tracheophyta</taxon>
        <taxon>Spermatophyta</taxon>
        <taxon>Magnoliopsida</taxon>
        <taxon>eudicotyledons</taxon>
        <taxon>Gunneridae</taxon>
        <taxon>Pentapetalae</taxon>
        <taxon>asterids</taxon>
        <taxon>Cornales</taxon>
        <taxon>Nyssaceae</taxon>
        <taxon>Nyssa</taxon>
    </lineage>
</organism>
<accession>A0A5J5C4L7</accession>
<evidence type="ECO:0000256" key="1">
    <source>
        <dbReference type="SAM" id="MobiDB-lite"/>
    </source>
</evidence>
<feature type="compositionally biased region" description="Polar residues" evidence="1">
    <location>
        <begin position="10"/>
        <end position="29"/>
    </location>
</feature>
<evidence type="ECO:0000313" key="3">
    <source>
        <dbReference type="Proteomes" id="UP000325577"/>
    </source>
</evidence>
<dbReference type="AlphaFoldDB" id="A0A5J5C4L7"/>
<dbReference type="Proteomes" id="UP000325577">
    <property type="component" value="Linkage Group LG0"/>
</dbReference>
<dbReference type="EMBL" id="CM018031">
    <property type="protein sequence ID" value="KAA8550238.1"/>
    <property type="molecule type" value="Genomic_DNA"/>
</dbReference>
<gene>
    <name evidence="2" type="ORF">F0562_001922</name>
</gene>
<proteinExistence type="predicted"/>
<reference evidence="2 3" key="1">
    <citation type="submission" date="2019-09" db="EMBL/GenBank/DDBJ databases">
        <title>A chromosome-level genome assembly of the Chinese tupelo Nyssa sinensis.</title>
        <authorList>
            <person name="Yang X."/>
            <person name="Kang M."/>
            <person name="Yang Y."/>
            <person name="Xiong H."/>
            <person name="Wang M."/>
            <person name="Zhang Z."/>
            <person name="Wang Z."/>
            <person name="Wu H."/>
            <person name="Ma T."/>
            <person name="Liu J."/>
            <person name="Xi Z."/>
        </authorList>
    </citation>
    <scope>NUCLEOTIDE SEQUENCE [LARGE SCALE GENOMIC DNA]</scope>
    <source>
        <strain evidence="2">J267</strain>
        <tissue evidence="2">Leaf</tissue>
    </source>
</reference>
<keyword evidence="3" id="KW-1185">Reference proteome</keyword>
<feature type="region of interest" description="Disordered" evidence="1">
    <location>
        <begin position="160"/>
        <end position="179"/>
    </location>
</feature>
<name>A0A5J5C4L7_9ASTE</name>
<sequence>MVEVEGSSLHDVSTHASFNPCQEEATVTPQEHEPIMDPSVGHPDSRSTYLVQRRSRQPIQPGPQIQDPYESAPVVVIQQLTQQEDLLDQLCMKKDDFLILSMMVIHIPPSPPLMRNDIIDSMKACGHVSFKRELFHHILTYGVVSMNEFEIMHHRLPQQAQRDLKKLEKKKEKKSQNGVEKTNDLMDELMQFKDDEGKQLSDIEVLDNVVSLTNPLPSQPCGRSIILLRRSRFQILQDPNTTLLLEASVSQPLGPNSVSRNSGSNHKMLSDGLSQVINSDCALSFLSSAPAETREIGLSHMMQPCPIPRAQPLIPNLHYSGQGQFPCSQEVENKPSVSVFNSDGSNDNTNLHFQGMFQNVLDGSSANEPRQQMFSFLWE</sequence>
<evidence type="ECO:0000313" key="2">
    <source>
        <dbReference type="EMBL" id="KAA8550238.1"/>
    </source>
</evidence>
<protein>
    <submittedName>
        <fullName evidence="2">Uncharacterized protein</fullName>
    </submittedName>
</protein>
<dbReference type="OrthoDB" id="1694156at2759"/>